<keyword evidence="2" id="KW-1185">Reference proteome</keyword>
<protein>
    <submittedName>
        <fullName evidence="1">Uncharacterized protein</fullName>
    </submittedName>
</protein>
<dbReference type="RefSeq" id="WP_311183957.1">
    <property type="nucleotide sequence ID" value="NZ_CP115543.1"/>
</dbReference>
<dbReference type="EMBL" id="CP115543">
    <property type="protein sequence ID" value="WNH49611.1"/>
    <property type="molecule type" value="Genomic_DNA"/>
</dbReference>
<name>A0ABY9YFM5_9GAMM</name>
<gene>
    <name evidence="1" type="ORF">PDM28_04645</name>
</gene>
<reference evidence="1 2" key="1">
    <citation type="submission" date="2022-12" db="EMBL/GenBank/DDBJ databases">
        <title>Two new species, Stenotrophomonas aracearum and Stenotrophomonas oahuensis, isolated from Anthurium (Araceae family) in Hawaii.</title>
        <authorList>
            <person name="Chunag S.C."/>
            <person name="Dobhal S."/>
            <person name="Alvarez A."/>
            <person name="Arif M."/>
        </authorList>
    </citation>
    <scope>NUCLEOTIDE SEQUENCE [LARGE SCALE GENOMIC DNA]</scope>
    <source>
        <strain evidence="1 2">A5588</strain>
    </source>
</reference>
<evidence type="ECO:0000313" key="2">
    <source>
        <dbReference type="Proteomes" id="UP001305421"/>
    </source>
</evidence>
<accession>A0ABY9YFM5</accession>
<proteinExistence type="predicted"/>
<dbReference type="Proteomes" id="UP001305421">
    <property type="component" value="Chromosome"/>
</dbReference>
<organism evidence="1 2">
    <name type="scientific">Stenotrophomonas aracearum</name>
    <dbReference type="NCBI Taxonomy" id="3003272"/>
    <lineage>
        <taxon>Bacteria</taxon>
        <taxon>Pseudomonadati</taxon>
        <taxon>Pseudomonadota</taxon>
        <taxon>Gammaproteobacteria</taxon>
        <taxon>Lysobacterales</taxon>
        <taxon>Lysobacteraceae</taxon>
        <taxon>Stenotrophomonas</taxon>
    </lineage>
</organism>
<sequence length="97" mass="10752">MDLSNLHLIQERIRGIEGQLEITLAHLKALEVSLRLSIATHTDPTSLLAALDIYEEGTDGQGPVGLGEYSDSYKRAFSEGIASVRKEILLFQERRAD</sequence>
<evidence type="ECO:0000313" key="1">
    <source>
        <dbReference type="EMBL" id="WNH49611.1"/>
    </source>
</evidence>